<dbReference type="InterPro" id="IPR029021">
    <property type="entry name" value="Prot-tyrosine_phosphatase-like"/>
</dbReference>
<dbReference type="PROSITE" id="PS00383">
    <property type="entry name" value="TYR_PHOSPHATASE_1"/>
    <property type="match status" value="1"/>
</dbReference>
<protein>
    <submittedName>
        <fullName evidence="2">Tyrosine-protein phosphatase</fullName>
    </submittedName>
</protein>
<reference evidence="2" key="1">
    <citation type="submission" date="2023-10" db="EMBL/GenBank/DDBJ databases">
        <authorList>
            <person name="Noh H."/>
        </authorList>
    </citation>
    <scope>NUCLEOTIDE SEQUENCE</scope>
    <source>
        <strain evidence="2">DUCC4014</strain>
    </source>
</reference>
<name>A0AAF0YEH6_9TREE</name>
<dbReference type="AlphaFoldDB" id="A0AAF0YEH6"/>
<dbReference type="Gene3D" id="3.90.190.10">
    <property type="entry name" value="Protein tyrosine phosphatase superfamily"/>
    <property type="match status" value="1"/>
</dbReference>
<dbReference type="PROSITE" id="PS50056">
    <property type="entry name" value="TYR_PHOSPHATASE_2"/>
    <property type="match status" value="1"/>
</dbReference>
<evidence type="ECO:0000313" key="2">
    <source>
        <dbReference type="EMBL" id="WOO83041.1"/>
    </source>
</evidence>
<dbReference type="RefSeq" id="XP_062629073.1">
    <property type="nucleotide sequence ID" value="XM_062773089.1"/>
</dbReference>
<accession>A0AAF0YEH6</accession>
<keyword evidence="3" id="KW-1185">Reference proteome</keyword>
<dbReference type="Proteomes" id="UP000827549">
    <property type="component" value="Chromosome 4"/>
</dbReference>
<dbReference type="InterPro" id="IPR016130">
    <property type="entry name" value="Tyr_Pase_AS"/>
</dbReference>
<dbReference type="InterPro" id="IPR000387">
    <property type="entry name" value="Tyr_Pase_dom"/>
</dbReference>
<dbReference type="SUPFAM" id="SSF52799">
    <property type="entry name" value="(Phosphotyrosine protein) phosphatases II"/>
    <property type="match status" value="1"/>
</dbReference>
<gene>
    <name evidence="2" type="primary">iphP</name>
    <name evidence="2" type="ORF">LOC62_04G006520</name>
</gene>
<evidence type="ECO:0000313" key="3">
    <source>
        <dbReference type="Proteomes" id="UP000827549"/>
    </source>
</evidence>
<organism evidence="2 3">
    <name type="scientific">Vanrija pseudolonga</name>
    <dbReference type="NCBI Taxonomy" id="143232"/>
    <lineage>
        <taxon>Eukaryota</taxon>
        <taxon>Fungi</taxon>
        <taxon>Dikarya</taxon>
        <taxon>Basidiomycota</taxon>
        <taxon>Agaricomycotina</taxon>
        <taxon>Tremellomycetes</taxon>
        <taxon>Trichosporonales</taxon>
        <taxon>Trichosporonaceae</taxon>
        <taxon>Vanrija</taxon>
    </lineage>
</organism>
<feature type="domain" description="Tyrosine specific protein phosphatases" evidence="1">
    <location>
        <begin position="139"/>
        <end position="177"/>
    </location>
</feature>
<dbReference type="GO" id="GO:0004721">
    <property type="term" value="F:phosphoprotein phosphatase activity"/>
    <property type="evidence" value="ECO:0007669"/>
    <property type="project" value="InterPro"/>
</dbReference>
<dbReference type="InterPro" id="IPR026893">
    <property type="entry name" value="Tyr/Ser_Pase_IphP-type"/>
</dbReference>
<dbReference type="EMBL" id="CP086717">
    <property type="protein sequence ID" value="WOO83041.1"/>
    <property type="molecule type" value="Genomic_DNA"/>
</dbReference>
<sequence length="299" mass="32668">MTVPKDEVSRLALTSILGSLPKAELDSILSSPPFLPQSHLLNARDIGLVPDSAVRPGLVYRSAQVSTEAPAVAWIKEHVAAIVDLRAERERKNNPDPEVPGVRAIWEPTETIRHGLNPSDFVEGDGSSAWGGRYVDMLSEFRPTLRVVLEHVRDKPGQGILVHCTAGRDRTGVTIGLLHHLAGTPPAAILYDYMLTRLGIEPGRGVMNGALKAAAGIENGKGEELDYVEALAEAAKKPGFLNMAELRPTFWTFLENGVVERFGSWERYVRLPYPDGGLGFSDADVEAIKRNLRRPQSVL</sequence>
<proteinExistence type="predicted"/>
<evidence type="ECO:0000259" key="1">
    <source>
        <dbReference type="PROSITE" id="PS50056"/>
    </source>
</evidence>
<dbReference type="GeneID" id="87809742"/>
<dbReference type="Pfam" id="PF13350">
    <property type="entry name" value="Y_phosphatase3"/>
    <property type="match status" value="1"/>
</dbReference>